<dbReference type="Proteomes" id="UP000252189">
    <property type="component" value="Unassembled WGS sequence"/>
</dbReference>
<name>A0A368NDJ7_9EURY</name>
<dbReference type="EMBL" id="QPHM01000001">
    <property type="protein sequence ID" value="RCU48697.1"/>
    <property type="molecule type" value="Genomic_DNA"/>
</dbReference>
<dbReference type="AlphaFoldDB" id="A0A368NDJ7"/>
<comment type="caution">
    <text evidence="1">The sequence shown here is derived from an EMBL/GenBank/DDBJ whole genome shotgun (WGS) entry which is preliminary data.</text>
</comment>
<evidence type="ECO:0000313" key="1">
    <source>
        <dbReference type="EMBL" id="RCU48697.1"/>
    </source>
</evidence>
<gene>
    <name evidence="1" type="ORF">DU504_12960</name>
</gene>
<accession>A0A368NDJ7</accession>
<organism evidence="1 2">
    <name type="scientific">Haloplanus salinus</name>
    <dbReference type="NCBI Taxonomy" id="1126245"/>
    <lineage>
        <taxon>Archaea</taxon>
        <taxon>Methanobacteriati</taxon>
        <taxon>Methanobacteriota</taxon>
        <taxon>Stenosarchaea group</taxon>
        <taxon>Halobacteria</taxon>
        <taxon>Halobacteriales</taxon>
        <taxon>Haloferacaceae</taxon>
        <taxon>Haloplanus</taxon>
    </lineage>
</organism>
<reference evidence="1 2" key="1">
    <citation type="submission" date="2018-07" db="EMBL/GenBank/DDBJ databases">
        <title>Genome sequences of Haloplanus salinus JCM 18368T.</title>
        <authorList>
            <person name="Kim Y.B."/>
            <person name="Roh S.W."/>
        </authorList>
    </citation>
    <scope>NUCLEOTIDE SEQUENCE [LARGE SCALE GENOMIC DNA]</scope>
    <source>
        <strain evidence="1 2">JCM 18368</strain>
    </source>
</reference>
<keyword evidence="2" id="KW-1185">Reference proteome</keyword>
<sequence length="77" mass="9183">MPTRPQSFVDRGRFSLTTSRIRSGKRRWVHKHVHKWIASKNIDIEQDVYERLRAHKRGDGSVSETLDRILRQIDSDR</sequence>
<protein>
    <submittedName>
        <fullName evidence="1">Uncharacterized protein</fullName>
    </submittedName>
</protein>
<proteinExistence type="predicted"/>
<evidence type="ECO:0000313" key="2">
    <source>
        <dbReference type="Proteomes" id="UP000252189"/>
    </source>
</evidence>